<feature type="domain" description="Protein kinase" evidence="12">
    <location>
        <begin position="201"/>
        <end position="511"/>
    </location>
</feature>
<feature type="compositionally biased region" description="Basic and acidic residues" evidence="11">
    <location>
        <begin position="268"/>
        <end position="293"/>
    </location>
</feature>
<evidence type="ECO:0000256" key="8">
    <source>
        <dbReference type="ARBA" id="ARBA00047899"/>
    </source>
</evidence>
<feature type="coiled-coil region" evidence="10">
    <location>
        <begin position="904"/>
        <end position="931"/>
    </location>
</feature>
<feature type="compositionally biased region" description="Acidic residues" evidence="11">
    <location>
        <begin position="891"/>
        <end position="900"/>
    </location>
</feature>
<feature type="compositionally biased region" description="Basic and acidic residues" evidence="11">
    <location>
        <begin position="1066"/>
        <end position="1081"/>
    </location>
</feature>
<feature type="compositionally biased region" description="Polar residues" evidence="11">
    <location>
        <begin position="703"/>
        <end position="726"/>
    </location>
</feature>
<evidence type="ECO:0000256" key="4">
    <source>
        <dbReference type="ARBA" id="ARBA00022679"/>
    </source>
</evidence>
<comment type="catalytic activity">
    <reaction evidence="9">
        <text>L-seryl-[protein] + ATP = O-phospho-L-seryl-[protein] + ADP + H(+)</text>
        <dbReference type="Rhea" id="RHEA:17989"/>
        <dbReference type="Rhea" id="RHEA-COMP:9863"/>
        <dbReference type="Rhea" id="RHEA-COMP:11604"/>
        <dbReference type="ChEBI" id="CHEBI:15378"/>
        <dbReference type="ChEBI" id="CHEBI:29999"/>
        <dbReference type="ChEBI" id="CHEBI:30616"/>
        <dbReference type="ChEBI" id="CHEBI:83421"/>
        <dbReference type="ChEBI" id="CHEBI:456216"/>
        <dbReference type="EC" id="2.7.11.1"/>
    </reaction>
</comment>
<feature type="compositionally biased region" description="Pro residues" evidence="11">
    <location>
        <begin position="1051"/>
        <end position="1063"/>
    </location>
</feature>
<dbReference type="Proteomes" id="UP000218231">
    <property type="component" value="Unassembled WGS sequence"/>
</dbReference>
<dbReference type="STRING" id="2018661.A0A2A2JAK3"/>
<feature type="region of interest" description="Disordered" evidence="11">
    <location>
        <begin position="1033"/>
        <end position="1081"/>
    </location>
</feature>
<evidence type="ECO:0000256" key="7">
    <source>
        <dbReference type="ARBA" id="ARBA00022840"/>
    </source>
</evidence>
<evidence type="ECO:0000256" key="10">
    <source>
        <dbReference type="SAM" id="Coils"/>
    </source>
</evidence>
<feature type="region of interest" description="Disordered" evidence="11">
    <location>
        <begin position="676"/>
        <end position="742"/>
    </location>
</feature>
<evidence type="ECO:0000256" key="5">
    <source>
        <dbReference type="ARBA" id="ARBA00022741"/>
    </source>
</evidence>
<feature type="compositionally biased region" description="Basic and acidic residues" evidence="11">
    <location>
        <begin position="65"/>
        <end position="83"/>
    </location>
</feature>
<keyword evidence="10" id="KW-0175">Coiled coil</keyword>
<evidence type="ECO:0000313" key="13">
    <source>
        <dbReference type="EMBL" id="PAV58687.1"/>
    </source>
</evidence>
<evidence type="ECO:0000256" key="1">
    <source>
        <dbReference type="ARBA" id="ARBA00001946"/>
    </source>
</evidence>
<proteinExistence type="predicted"/>
<feature type="region of interest" description="Disordered" evidence="11">
    <location>
        <begin position="844"/>
        <end position="900"/>
    </location>
</feature>
<dbReference type="InterPro" id="IPR011009">
    <property type="entry name" value="Kinase-like_dom_sf"/>
</dbReference>
<evidence type="ECO:0000259" key="12">
    <source>
        <dbReference type="PROSITE" id="PS50011"/>
    </source>
</evidence>
<dbReference type="PANTHER" id="PTHR13902">
    <property type="entry name" value="SERINE/THREONINE-PROTEIN KINASE WNK WITH NO LYSINE -RELATED"/>
    <property type="match status" value="1"/>
</dbReference>
<keyword evidence="7" id="KW-0067">ATP-binding</keyword>
<feature type="compositionally biased region" description="Low complexity" evidence="11">
    <location>
        <begin position="861"/>
        <end position="875"/>
    </location>
</feature>
<keyword evidence="14" id="KW-1185">Reference proteome</keyword>
<dbReference type="PROSITE" id="PS50011">
    <property type="entry name" value="PROTEIN_KINASE_DOM"/>
    <property type="match status" value="1"/>
</dbReference>
<dbReference type="InterPro" id="IPR024678">
    <property type="entry name" value="Kinase_OSR1/WNK_CCT"/>
</dbReference>
<dbReference type="InterPro" id="IPR050588">
    <property type="entry name" value="WNK_Ser-Thr_kinase"/>
</dbReference>
<dbReference type="InterPro" id="IPR008271">
    <property type="entry name" value="Ser/Thr_kinase_AS"/>
</dbReference>
<dbReference type="AlphaFoldDB" id="A0A2A2JAK3"/>
<dbReference type="SMART" id="SM00220">
    <property type="entry name" value="S_TKc"/>
    <property type="match status" value="1"/>
</dbReference>
<keyword evidence="3" id="KW-0723">Serine/threonine-protein kinase</keyword>
<feature type="region of interest" description="Disordered" evidence="11">
    <location>
        <begin position="1"/>
        <end position="313"/>
    </location>
</feature>
<dbReference type="Gene3D" id="3.10.20.90">
    <property type="entry name" value="Phosphatidylinositol 3-kinase Catalytic Subunit, Chain A, domain 1"/>
    <property type="match status" value="1"/>
</dbReference>
<comment type="cofactor">
    <cofactor evidence="1">
        <name>Mg(2+)</name>
        <dbReference type="ChEBI" id="CHEBI:18420"/>
    </cofactor>
</comment>
<feature type="compositionally biased region" description="Low complexity" evidence="11">
    <location>
        <begin position="200"/>
        <end position="213"/>
    </location>
</feature>
<gene>
    <name evidence="13" type="ORF">WR25_10069</name>
</gene>
<dbReference type="InterPro" id="IPR000719">
    <property type="entry name" value="Prot_kinase_dom"/>
</dbReference>
<name>A0A2A2JAK3_9BILA</name>
<keyword evidence="4" id="KW-0808">Transferase</keyword>
<feature type="coiled-coil region" evidence="10">
    <location>
        <begin position="611"/>
        <end position="654"/>
    </location>
</feature>
<dbReference type="OrthoDB" id="4062651at2759"/>
<dbReference type="Gene3D" id="1.10.510.10">
    <property type="entry name" value="Transferase(Phosphotransferase) domain 1"/>
    <property type="match status" value="1"/>
</dbReference>
<feature type="region of interest" description="Disordered" evidence="11">
    <location>
        <begin position="957"/>
        <end position="1003"/>
    </location>
</feature>
<comment type="caution">
    <text evidence="13">The sequence shown here is derived from an EMBL/GenBank/DDBJ whole genome shotgun (WGS) entry which is preliminary data.</text>
</comment>
<feature type="compositionally biased region" description="Low complexity" evidence="11">
    <location>
        <begin position="959"/>
        <end position="980"/>
    </location>
</feature>
<dbReference type="FunFam" id="1.10.510.10:FF:000006">
    <property type="entry name" value="Serine/threonine-protein kinase WNK1 isoform 2"/>
    <property type="match status" value="1"/>
</dbReference>
<feature type="compositionally biased region" description="Low complexity" evidence="11">
    <location>
        <begin position="727"/>
        <end position="739"/>
    </location>
</feature>
<keyword evidence="6" id="KW-0418">Kinase</keyword>
<evidence type="ECO:0000313" key="14">
    <source>
        <dbReference type="Proteomes" id="UP000218231"/>
    </source>
</evidence>
<sequence length="1081" mass="117007">MPANMMNGGGTGLAVPAVAKTPGNAPNGESAGNGATSPKAATEGSGQQDGGHKASTSATANAEKPSGRRQADPRKRAMKRVDEAGPETQQHGSHWLSGEERSRLEAVQRDWRLSRPTNKLERWSQIAKQADSDASVGSPLQSQADRTASPLFRISPVKPSQNCSPNLAEAAGTPNGSSIFDRARSKPSPINASASPIALSTTPTTASGAGSVSPIAQTSPLAAAASPSVQGNESPASIGARPEEGAIVPEKTPTPVKQAEEQAAALKAQEELEKEKKEQEKREEEERIARQIDVDDDYDAQEKPIDKSPNGQFLKFDEELGRGSFKTVYRGLDTETGVAVAWCELQENKLNKVLKSWCRQILKGLDYLHSRNPPVIHRDLKCDNIFITGTTGSVKIGDLGLATLKNKSFAKSVIGTPEFMAPEMYDEQYDESVDVYAFGMCLLEMVTGEYPYSECQLPAQIYRKVTQGIKPECFNRIPQQYPEIREIIDRCIRARREERATVKDLLADEFFNPEDLAGIRVDIKNRDADLTDMNVEIQMQLRVYDEKKRKQYKFKENEGLQFVFDIENDTAEEVVQQMIEQQHIPPEDTNMIMKLIRDKVEAFKRDREFRINDLKRIREEEQKEQEEAEVRKQIQEKKLEKERIEKEAAAFAAQQQQQQHHQAATLAAHQLLQIPSGQQAGGNSSPGSLGPNTDDPQAARPTSLVNGHQVGLSNGSSQSAAASVNGTTPTASTAPATATGEGHRLDTYEKLDSALACTLGTHVRPCMSGCQPGVVGQQQQNGAGNGVGMQNGTGSSCCSSSSAALASGNGLLSGSASGMVGSATVAGHPLSSLSHLHHNCPYRHAPLPPMHPAPVAHRRVPSPTQSTLQTPSTDSRIFAVGSPTHSHAEESELEDDEDEDVELKRMKERHLVEQKQLMERHKQEVDELLVRRRLRQARATTAQPEALMGTNSSANLMTSSVSADPSASSIVAQPSSLSLPGSPPPPAINGELQQPPSPRGRLGDSKLLAAQLLALHSGSTSPLLSALNNIVSAPPTPNPMAQQAPNQNLLAPPPRHIPSPQPQHPRLRDNRSAPPHSDSEM</sequence>
<feature type="compositionally biased region" description="Low complexity" evidence="11">
    <location>
        <begin position="681"/>
        <end position="692"/>
    </location>
</feature>
<organism evidence="13 14">
    <name type="scientific">Diploscapter pachys</name>
    <dbReference type="NCBI Taxonomy" id="2018661"/>
    <lineage>
        <taxon>Eukaryota</taxon>
        <taxon>Metazoa</taxon>
        <taxon>Ecdysozoa</taxon>
        <taxon>Nematoda</taxon>
        <taxon>Chromadorea</taxon>
        <taxon>Rhabditida</taxon>
        <taxon>Rhabditina</taxon>
        <taxon>Rhabditomorpha</taxon>
        <taxon>Rhabditoidea</taxon>
        <taxon>Rhabditidae</taxon>
        <taxon>Diploscapter</taxon>
    </lineage>
</organism>
<dbReference type="GO" id="GO:0004674">
    <property type="term" value="F:protein serine/threonine kinase activity"/>
    <property type="evidence" value="ECO:0007669"/>
    <property type="project" value="UniProtKB-KW"/>
</dbReference>
<comment type="catalytic activity">
    <reaction evidence="8">
        <text>L-threonyl-[protein] + ATP = O-phospho-L-threonyl-[protein] + ADP + H(+)</text>
        <dbReference type="Rhea" id="RHEA:46608"/>
        <dbReference type="Rhea" id="RHEA-COMP:11060"/>
        <dbReference type="Rhea" id="RHEA-COMP:11605"/>
        <dbReference type="ChEBI" id="CHEBI:15378"/>
        <dbReference type="ChEBI" id="CHEBI:30013"/>
        <dbReference type="ChEBI" id="CHEBI:30616"/>
        <dbReference type="ChEBI" id="CHEBI:61977"/>
        <dbReference type="ChEBI" id="CHEBI:456216"/>
        <dbReference type="EC" id="2.7.11.1"/>
    </reaction>
</comment>
<dbReference type="Pfam" id="PF00069">
    <property type="entry name" value="Pkinase"/>
    <property type="match status" value="1"/>
</dbReference>
<keyword evidence="5" id="KW-0547">Nucleotide-binding</keyword>
<dbReference type="Pfam" id="PF12202">
    <property type="entry name" value="OSR1_C"/>
    <property type="match status" value="1"/>
</dbReference>
<dbReference type="EMBL" id="LIAE01010566">
    <property type="protein sequence ID" value="PAV58687.1"/>
    <property type="molecule type" value="Genomic_DNA"/>
</dbReference>
<evidence type="ECO:0000256" key="11">
    <source>
        <dbReference type="SAM" id="MobiDB-lite"/>
    </source>
</evidence>
<reference evidence="13 14" key="1">
    <citation type="journal article" date="2017" name="Curr. Biol.">
        <title>Genome architecture and evolution of a unichromosomal asexual nematode.</title>
        <authorList>
            <person name="Fradin H."/>
            <person name="Zegar C."/>
            <person name="Gutwein M."/>
            <person name="Lucas J."/>
            <person name="Kovtun M."/>
            <person name="Corcoran D."/>
            <person name="Baugh L.R."/>
            <person name="Kiontke K."/>
            <person name="Gunsalus K."/>
            <person name="Fitch D.H."/>
            <person name="Piano F."/>
        </authorList>
    </citation>
    <scope>NUCLEOTIDE SEQUENCE [LARGE SCALE GENOMIC DNA]</scope>
    <source>
        <strain evidence="13">PF1309</strain>
    </source>
</reference>
<dbReference type="SUPFAM" id="SSF56112">
    <property type="entry name" value="Protein kinase-like (PK-like)"/>
    <property type="match status" value="1"/>
</dbReference>
<dbReference type="GO" id="GO:0005524">
    <property type="term" value="F:ATP binding"/>
    <property type="evidence" value="ECO:0007669"/>
    <property type="project" value="UniProtKB-KW"/>
</dbReference>
<accession>A0A2A2JAK3</accession>
<evidence type="ECO:0000256" key="6">
    <source>
        <dbReference type="ARBA" id="ARBA00022777"/>
    </source>
</evidence>
<evidence type="ECO:0000256" key="3">
    <source>
        <dbReference type="ARBA" id="ARBA00022527"/>
    </source>
</evidence>
<dbReference type="EC" id="2.7.11.1" evidence="2"/>
<evidence type="ECO:0000256" key="9">
    <source>
        <dbReference type="ARBA" id="ARBA00048679"/>
    </source>
</evidence>
<feature type="compositionally biased region" description="Basic and acidic residues" evidence="11">
    <location>
        <begin position="97"/>
        <end position="122"/>
    </location>
</feature>
<feature type="compositionally biased region" description="Polar residues" evidence="11">
    <location>
        <begin position="1039"/>
        <end position="1049"/>
    </location>
</feature>
<protein>
    <recommendedName>
        <fullName evidence="2">non-specific serine/threonine protein kinase</fullName>
        <ecNumber evidence="2">2.7.11.1</ecNumber>
    </recommendedName>
</protein>
<evidence type="ECO:0000256" key="2">
    <source>
        <dbReference type="ARBA" id="ARBA00012513"/>
    </source>
</evidence>
<dbReference type="PROSITE" id="PS00108">
    <property type="entry name" value="PROTEIN_KINASE_ST"/>
    <property type="match status" value="1"/>
</dbReference>